<evidence type="ECO:0000259" key="8">
    <source>
        <dbReference type="PROSITE" id="PS50850"/>
    </source>
</evidence>
<feature type="transmembrane region" description="Helical" evidence="7">
    <location>
        <begin position="187"/>
        <end position="203"/>
    </location>
</feature>
<dbReference type="PANTHER" id="PTHR23513:SF11">
    <property type="entry name" value="STAPHYLOFERRIN A TRANSPORTER"/>
    <property type="match status" value="1"/>
</dbReference>
<feature type="transmembrane region" description="Helical" evidence="7">
    <location>
        <begin position="353"/>
        <end position="375"/>
    </location>
</feature>
<keyword evidence="10" id="KW-1185">Reference proteome</keyword>
<evidence type="ECO:0000313" key="9">
    <source>
        <dbReference type="EMBL" id="MFC4241756.1"/>
    </source>
</evidence>
<feature type="transmembrane region" description="Helical" evidence="7">
    <location>
        <begin position="293"/>
        <end position="312"/>
    </location>
</feature>
<evidence type="ECO:0000313" key="10">
    <source>
        <dbReference type="Proteomes" id="UP001595900"/>
    </source>
</evidence>
<keyword evidence="3" id="KW-1003">Cell membrane</keyword>
<dbReference type="CDD" id="cd06173">
    <property type="entry name" value="MFS_MefA_like"/>
    <property type="match status" value="1"/>
</dbReference>
<evidence type="ECO:0000256" key="5">
    <source>
        <dbReference type="ARBA" id="ARBA00022989"/>
    </source>
</evidence>
<evidence type="ECO:0000256" key="4">
    <source>
        <dbReference type="ARBA" id="ARBA00022692"/>
    </source>
</evidence>
<accession>A0ABV8Q0G5</accession>
<dbReference type="InterPro" id="IPR020846">
    <property type="entry name" value="MFS_dom"/>
</dbReference>
<dbReference type="Pfam" id="PF05977">
    <property type="entry name" value="MFS_3"/>
    <property type="match status" value="1"/>
</dbReference>
<gene>
    <name evidence="9" type="ORF">ACFOYW_00095</name>
</gene>
<organism evidence="9 10">
    <name type="scientific">Gryllotalpicola reticulitermitis</name>
    <dbReference type="NCBI Taxonomy" id="1184153"/>
    <lineage>
        <taxon>Bacteria</taxon>
        <taxon>Bacillati</taxon>
        <taxon>Actinomycetota</taxon>
        <taxon>Actinomycetes</taxon>
        <taxon>Micrococcales</taxon>
        <taxon>Microbacteriaceae</taxon>
        <taxon>Gryllotalpicola</taxon>
    </lineage>
</organism>
<evidence type="ECO:0000256" key="2">
    <source>
        <dbReference type="ARBA" id="ARBA00022448"/>
    </source>
</evidence>
<keyword evidence="5 7" id="KW-1133">Transmembrane helix</keyword>
<keyword evidence="4 7" id="KW-0812">Transmembrane</keyword>
<dbReference type="EMBL" id="JBHSCN010000001">
    <property type="protein sequence ID" value="MFC4241756.1"/>
    <property type="molecule type" value="Genomic_DNA"/>
</dbReference>
<dbReference type="Proteomes" id="UP001595900">
    <property type="component" value="Unassembled WGS sequence"/>
</dbReference>
<feature type="transmembrane region" description="Helical" evidence="7">
    <location>
        <begin position="224"/>
        <end position="248"/>
    </location>
</feature>
<dbReference type="Gene3D" id="1.20.1250.20">
    <property type="entry name" value="MFS general substrate transporter like domains"/>
    <property type="match status" value="1"/>
</dbReference>
<proteinExistence type="predicted"/>
<feature type="domain" description="Major facilitator superfamily (MFS) profile" evidence="8">
    <location>
        <begin position="22"/>
        <end position="406"/>
    </location>
</feature>
<sequence length="421" mass="44752">MPATRGLESGIGKTFSSLRTRNFRLFFFGQLVSNSGNWLTNIAITLLVLDRTGSGTAVGWLAACQYGPILLFSIYAGSLADRMSKRKLLYWTQSLEMAESIALAVLAFLPHTPIGLFFAVAAIGGCLLAADNPARRSFVREMVSTEQVSNAVTLYSSMVNLSRIAGPAIAGVLVTTLGFGWCFTIDAASYVVVIVALVMMRGSELHPTPRGPKGRGQVRAGIRYIVHTPELAVSFGMLVVIGLLSYNFNVTFPLFVEKGLHGTATQYTLLYSCFSVGAVIASFIVARRARVTLRTIVLSSGAFGITLLALGFVPNVPIGYVVAAIVGGFSISYMTATTALAQLRADPQMVGRVVAVQTVLQLGTTPIGGPLLGWVADLWGARLPIIIGGIAALATFAVAWFAGRRRLTTSPVAEQQHEAAA</sequence>
<dbReference type="PROSITE" id="PS50850">
    <property type="entry name" value="MFS"/>
    <property type="match status" value="1"/>
</dbReference>
<dbReference type="RefSeq" id="WP_390226495.1">
    <property type="nucleotide sequence ID" value="NZ_JBHSCN010000001.1"/>
</dbReference>
<feature type="transmembrane region" description="Helical" evidence="7">
    <location>
        <begin position="25"/>
        <end position="49"/>
    </location>
</feature>
<feature type="transmembrane region" description="Helical" evidence="7">
    <location>
        <begin position="55"/>
        <end position="76"/>
    </location>
</feature>
<reference evidence="10" key="1">
    <citation type="journal article" date="2019" name="Int. J. Syst. Evol. Microbiol.">
        <title>The Global Catalogue of Microorganisms (GCM) 10K type strain sequencing project: providing services to taxonomists for standard genome sequencing and annotation.</title>
        <authorList>
            <consortium name="The Broad Institute Genomics Platform"/>
            <consortium name="The Broad Institute Genome Sequencing Center for Infectious Disease"/>
            <person name="Wu L."/>
            <person name="Ma J."/>
        </authorList>
    </citation>
    <scope>NUCLEOTIDE SEQUENCE [LARGE SCALE GENOMIC DNA]</scope>
    <source>
        <strain evidence="10">CGMCC 1.10363</strain>
    </source>
</reference>
<evidence type="ECO:0000256" key="1">
    <source>
        <dbReference type="ARBA" id="ARBA00004651"/>
    </source>
</evidence>
<keyword evidence="6 7" id="KW-0472">Membrane</keyword>
<comment type="subcellular location">
    <subcellularLocation>
        <location evidence="1">Cell membrane</location>
        <topology evidence="1">Multi-pass membrane protein</topology>
    </subcellularLocation>
</comment>
<dbReference type="InterPro" id="IPR036259">
    <property type="entry name" value="MFS_trans_sf"/>
</dbReference>
<comment type="caution">
    <text evidence="9">The sequence shown here is derived from an EMBL/GenBank/DDBJ whole genome shotgun (WGS) entry which is preliminary data.</text>
</comment>
<dbReference type="InterPro" id="IPR010290">
    <property type="entry name" value="TM_effector"/>
</dbReference>
<dbReference type="PANTHER" id="PTHR23513">
    <property type="entry name" value="INTEGRAL MEMBRANE EFFLUX PROTEIN-RELATED"/>
    <property type="match status" value="1"/>
</dbReference>
<evidence type="ECO:0000256" key="3">
    <source>
        <dbReference type="ARBA" id="ARBA00022475"/>
    </source>
</evidence>
<keyword evidence="2" id="KW-0813">Transport</keyword>
<feature type="transmembrane region" description="Helical" evidence="7">
    <location>
        <begin position="381"/>
        <end position="402"/>
    </location>
</feature>
<evidence type="ECO:0000256" key="7">
    <source>
        <dbReference type="SAM" id="Phobius"/>
    </source>
</evidence>
<feature type="transmembrane region" description="Helical" evidence="7">
    <location>
        <begin position="268"/>
        <end position="286"/>
    </location>
</feature>
<feature type="transmembrane region" description="Helical" evidence="7">
    <location>
        <begin position="318"/>
        <end position="341"/>
    </location>
</feature>
<evidence type="ECO:0000256" key="6">
    <source>
        <dbReference type="ARBA" id="ARBA00023136"/>
    </source>
</evidence>
<dbReference type="SUPFAM" id="SSF103473">
    <property type="entry name" value="MFS general substrate transporter"/>
    <property type="match status" value="1"/>
</dbReference>
<protein>
    <submittedName>
        <fullName evidence="9">MFS transporter</fullName>
    </submittedName>
</protein>
<name>A0ABV8Q0G5_9MICO</name>